<feature type="binding site" evidence="12 13">
    <location>
        <position position="94"/>
    </location>
    <ligand>
        <name>ATP</name>
        <dbReference type="ChEBI" id="CHEBI:30616"/>
    </ligand>
</feature>
<gene>
    <name evidence="12" type="primary">ndk</name>
    <name evidence="16" type="ORF">HNR32_000559</name>
</gene>
<comment type="similarity">
    <text evidence="2 12 13 14">Belongs to the NDK family.</text>
</comment>
<keyword evidence="8 12" id="KW-0418">Kinase</keyword>
<evidence type="ECO:0000256" key="10">
    <source>
        <dbReference type="ARBA" id="ARBA00022842"/>
    </source>
</evidence>
<dbReference type="GO" id="GO:0004550">
    <property type="term" value="F:nucleoside diphosphate kinase activity"/>
    <property type="evidence" value="ECO:0007669"/>
    <property type="project" value="UniProtKB-UniRule"/>
</dbReference>
<keyword evidence="6 12" id="KW-0479">Metal-binding</keyword>
<dbReference type="FunFam" id="3.30.70.141:FF:000003">
    <property type="entry name" value="Nucleoside diphosphate kinase"/>
    <property type="match status" value="1"/>
</dbReference>
<evidence type="ECO:0000256" key="9">
    <source>
        <dbReference type="ARBA" id="ARBA00022840"/>
    </source>
</evidence>
<dbReference type="PANTHER" id="PTHR11349">
    <property type="entry name" value="NUCLEOSIDE DIPHOSPHATE KINASE"/>
    <property type="match status" value="1"/>
</dbReference>
<evidence type="ECO:0000259" key="15">
    <source>
        <dbReference type="SMART" id="SM00562"/>
    </source>
</evidence>
<comment type="catalytic activity">
    <reaction evidence="12">
        <text>a 2'-deoxyribonucleoside 5'-diphosphate + ATP = a 2'-deoxyribonucleoside 5'-triphosphate + ADP</text>
        <dbReference type="Rhea" id="RHEA:44640"/>
        <dbReference type="ChEBI" id="CHEBI:30616"/>
        <dbReference type="ChEBI" id="CHEBI:61560"/>
        <dbReference type="ChEBI" id="CHEBI:73316"/>
        <dbReference type="ChEBI" id="CHEBI:456216"/>
        <dbReference type="EC" id="2.7.4.6"/>
    </reaction>
</comment>
<comment type="caution">
    <text evidence="16">The sequence shown here is derived from an EMBL/GenBank/DDBJ whole genome shotgun (WGS) entry which is preliminary data.</text>
</comment>
<comment type="cofactor">
    <cofactor evidence="1 12">
        <name>Mg(2+)</name>
        <dbReference type="ChEBI" id="CHEBI:18420"/>
    </cofactor>
</comment>
<dbReference type="PROSITE" id="PS51374">
    <property type="entry name" value="NDPK_LIKE"/>
    <property type="match status" value="1"/>
</dbReference>
<keyword evidence="12" id="KW-0597">Phosphoprotein</keyword>
<evidence type="ECO:0000256" key="7">
    <source>
        <dbReference type="ARBA" id="ARBA00022741"/>
    </source>
</evidence>
<dbReference type="AlphaFoldDB" id="A0A840URH6"/>
<dbReference type="InterPro" id="IPR036850">
    <property type="entry name" value="NDK-like_dom_sf"/>
</dbReference>
<evidence type="ECO:0000313" key="16">
    <source>
        <dbReference type="EMBL" id="MBB5335434.1"/>
    </source>
</evidence>
<dbReference type="RefSeq" id="WP_183859426.1">
    <property type="nucleotide sequence ID" value="NZ_JACHFH010000005.1"/>
</dbReference>
<evidence type="ECO:0000256" key="6">
    <source>
        <dbReference type="ARBA" id="ARBA00022723"/>
    </source>
</evidence>
<dbReference type="GO" id="GO:0006183">
    <property type="term" value="P:GTP biosynthetic process"/>
    <property type="evidence" value="ECO:0007669"/>
    <property type="project" value="UniProtKB-UniRule"/>
</dbReference>
<evidence type="ECO:0000256" key="8">
    <source>
        <dbReference type="ARBA" id="ARBA00022777"/>
    </source>
</evidence>
<dbReference type="Pfam" id="PF00334">
    <property type="entry name" value="NDK"/>
    <property type="match status" value="1"/>
</dbReference>
<keyword evidence="12" id="KW-0963">Cytoplasm</keyword>
<evidence type="ECO:0000256" key="2">
    <source>
        <dbReference type="ARBA" id="ARBA00008142"/>
    </source>
</evidence>
<feature type="active site" description="Pros-phosphohistidine intermediate" evidence="12 13">
    <location>
        <position position="118"/>
    </location>
</feature>
<comment type="catalytic activity">
    <reaction evidence="12">
        <text>a ribonucleoside 5'-diphosphate + ATP = a ribonucleoside 5'-triphosphate + ADP</text>
        <dbReference type="Rhea" id="RHEA:18113"/>
        <dbReference type="ChEBI" id="CHEBI:30616"/>
        <dbReference type="ChEBI" id="CHEBI:57930"/>
        <dbReference type="ChEBI" id="CHEBI:61557"/>
        <dbReference type="ChEBI" id="CHEBI:456216"/>
        <dbReference type="EC" id="2.7.4.6"/>
    </reaction>
</comment>
<evidence type="ECO:0000256" key="3">
    <source>
        <dbReference type="ARBA" id="ARBA00012966"/>
    </source>
</evidence>
<sequence length="142" mass="16241">MDNTEKTLILIKPDAVKNSQIGKILEMYEKNNFNILAMKMIWMNEKLAAKHYEEHIGKEFYTRLVDFMTSGRLVAAVLQGEDIINRVRKLHGCTDPSKAEAGTIRQLFATDKTHNVVHASDCPETANKEIHIFFSEAEIFDN</sequence>
<dbReference type="PRINTS" id="PR01243">
    <property type="entry name" value="NUCDPKINASE"/>
</dbReference>
<evidence type="ECO:0000256" key="4">
    <source>
        <dbReference type="ARBA" id="ARBA00017632"/>
    </source>
</evidence>
<dbReference type="CDD" id="cd04413">
    <property type="entry name" value="NDPk_I"/>
    <property type="match status" value="1"/>
</dbReference>
<dbReference type="GO" id="GO:0005524">
    <property type="term" value="F:ATP binding"/>
    <property type="evidence" value="ECO:0007669"/>
    <property type="project" value="UniProtKB-UniRule"/>
</dbReference>
<evidence type="ECO:0000256" key="14">
    <source>
        <dbReference type="RuleBase" id="RU004011"/>
    </source>
</evidence>
<evidence type="ECO:0000256" key="13">
    <source>
        <dbReference type="PROSITE-ProRule" id="PRU00706"/>
    </source>
</evidence>
<comment type="subunit">
    <text evidence="12">Homotetramer.</text>
</comment>
<keyword evidence="11 12" id="KW-0546">Nucleotide metabolism</keyword>
<feature type="binding site" evidence="12 13">
    <location>
        <position position="105"/>
    </location>
    <ligand>
        <name>ATP</name>
        <dbReference type="ChEBI" id="CHEBI:30616"/>
    </ligand>
</feature>
<reference evidence="16 17" key="1">
    <citation type="submission" date="2020-08" db="EMBL/GenBank/DDBJ databases">
        <title>Genomic Encyclopedia of Type Strains, Phase IV (KMG-IV): sequencing the most valuable type-strain genomes for metagenomic binning, comparative biology and taxonomic classification.</title>
        <authorList>
            <person name="Goeker M."/>
        </authorList>
    </citation>
    <scope>NUCLEOTIDE SEQUENCE [LARGE SCALE GENOMIC DNA]</scope>
    <source>
        <strain evidence="16 17">DSM 24661</strain>
    </source>
</reference>
<feature type="binding site" evidence="12 13">
    <location>
        <position position="60"/>
    </location>
    <ligand>
        <name>ATP</name>
        <dbReference type="ChEBI" id="CHEBI:30616"/>
    </ligand>
</feature>
<keyword evidence="9 12" id="KW-0067">ATP-binding</keyword>
<evidence type="ECO:0000256" key="1">
    <source>
        <dbReference type="ARBA" id="ARBA00001946"/>
    </source>
</evidence>
<dbReference type="InterPro" id="IPR001564">
    <property type="entry name" value="Nucleoside_diP_kinase"/>
</dbReference>
<dbReference type="Gene3D" id="3.30.70.141">
    <property type="entry name" value="Nucleoside diphosphate kinase-like domain"/>
    <property type="match status" value="1"/>
</dbReference>
<dbReference type="NCBIfam" id="NF001908">
    <property type="entry name" value="PRK00668.1"/>
    <property type="match status" value="1"/>
</dbReference>
<feature type="binding site" evidence="12 13">
    <location>
        <position position="88"/>
    </location>
    <ligand>
        <name>ATP</name>
        <dbReference type="ChEBI" id="CHEBI:30616"/>
    </ligand>
</feature>
<proteinExistence type="inferred from homology"/>
<dbReference type="Proteomes" id="UP000559117">
    <property type="component" value="Unassembled WGS sequence"/>
</dbReference>
<dbReference type="GO" id="GO:0046872">
    <property type="term" value="F:metal ion binding"/>
    <property type="evidence" value="ECO:0007669"/>
    <property type="project" value="UniProtKB-KW"/>
</dbReference>
<keyword evidence="17" id="KW-1185">Reference proteome</keyword>
<keyword evidence="10 12" id="KW-0460">Magnesium</keyword>
<comment type="function">
    <text evidence="12">Major role in the synthesis of nucleoside triphosphates other than ATP. The ATP gamma phosphate is transferred to the NDP beta phosphate via a ping-pong mechanism, using a phosphorylated active-site intermediate.</text>
</comment>
<name>A0A840URH6_9FIRM</name>
<accession>A0A840URH6</accession>
<evidence type="ECO:0000256" key="5">
    <source>
        <dbReference type="ARBA" id="ARBA00022679"/>
    </source>
</evidence>
<dbReference type="EC" id="2.7.4.6" evidence="3 12"/>
<dbReference type="InterPro" id="IPR034907">
    <property type="entry name" value="NDK-like_dom"/>
</dbReference>
<organism evidence="16 17">
    <name type="scientific">Pectinatus brassicae</name>
    <dbReference type="NCBI Taxonomy" id="862415"/>
    <lineage>
        <taxon>Bacteria</taxon>
        <taxon>Bacillati</taxon>
        <taxon>Bacillota</taxon>
        <taxon>Negativicutes</taxon>
        <taxon>Selenomonadales</taxon>
        <taxon>Selenomonadaceae</taxon>
        <taxon>Pectinatus</taxon>
    </lineage>
</organism>
<comment type="subcellular location">
    <subcellularLocation>
        <location evidence="12">Cytoplasm</location>
    </subcellularLocation>
</comment>
<keyword evidence="5 12" id="KW-0808">Transferase</keyword>
<dbReference type="GO" id="GO:0006241">
    <property type="term" value="P:CTP biosynthetic process"/>
    <property type="evidence" value="ECO:0007669"/>
    <property type="project" value="UniProtKB-UniRule"/>
</dbReference>
<dbReference type="SMART" id="SM00562">
    <property type="entry name" value="NDK"/>
    <property type="match status" value="1"/>
</dbReference>
<dbReference type="GO" id="GO:0005737">
    <property type="term" value="C:cytoplasm"/>
    <property type="evidence" value="ECO:0007669"/>
    <property type="project" value="UniProtKB-SubCell"/>
</dbReference>
<evidence type="ECO:0000313" key="17">
    <source>
        <dbReference type="Proteomes" id="UP000559117"/>
    </source>
</evidence>
<feature type="binding site" evidence="12 13">
    <location>
        <position position="12"/>
    </location>
    <ligand>
        <name>ATP</name>
        <dbReference type="ChEBI" id="CHEBI:30616"/>
    </ligand>
</feature>
<protein>
    <recommendedName>
        <fullName evidence="4 12">Nucleoside diphosphate kinase</fullName>
        <shortName evidence="12">NDK</shortName>
        <shortName evidence="12">NDP kinase</shortName>
        <ecNumber evidence="3 12">2.7.4.6</ecNumber>
    </recommendedName>
    <alternativeName>
        <fullName evidence="12">Nucleoside-2-P kinase</fullName>
    </alternativeName>
</protein>
<dbReference type="HAMAP" id="MF_00451">
    <property type="entry name" value="NDP_kinase"/>
    <property type="match status" value="1"/>
</dbReference>
<evidence type="ECO:0000256" key="11">
    <source>
        <dbReference type="ARBA" id="ARBA00023080"/>
    </source>
</evidence>
<dbReference type="SUPFAM" id="SSF54919">
    <property type="entry name" value="Nucleoside diphosphate kinase, NDK"/>
    <property type="match status" value="1"/>
</dbReference>
<feature type="domain" description="Nucleoside diphosphate kinase-like" evidence="15">
    <location>
        <begin position="4"/>
        <end position="141"/>
    </location>
</feature>
<keyword evidence="7 12" id="KW-0547">Nucleotide-binding</keyword>
<feature type="binding site" evidence="12 13">
    <location>
        <position position="115"/>
    </location>
    <ligand>
        <name>ATP</name>
        <dbReference type="ChEBI" id="CHEBI:30616"/>
    </ligand>
</feature>
<dbReference type="GO" id="GO:0006228">
    <property type="term" value="P:UTP biosynthetic process"/>
    <property type="evidence" value="ECO:0007669"/>
    <property type="project" value="UniProtKB-UniRule"/>
</dbReference>
<dbReference type="EMBL" id="JACHFH010000005">
    <property type="protein sequence ID" value="MBB5335434.1"/>
    <property type="molecule type" value="Genomic_DNA"/>
</dbReference>
<evidence type="ECO:0000256" key="12">
    <source>
        <dbReference type="HAMAP-Rule" id="MF_00451"/>
    </source>
</evidence>